<evidence type="ECO:0000256" key="13">
    <source>
        <dbReference type="ARBA" id="ARBA00023180"/>
    </source>
</evidence>
<evidence type="ECO:0000256" key="10">
    <source>
        <dbReference type="ARBA" id="ARBA00022989"/>
    </source>
</evidence>
<keyword evidence="11" id="KW-0472">Membrane</keyword>
<dbReference type="AlphaFoldDB" id="A0AAD3N8F3"/>
<gene>
    <name evidence="17" type="ORF">AKAME5_001812100</name>
</gene>
<dbReference type="Gene3D" id="2.60.40.4100">
    <property type="entry name" value="Zona pellucida, ZP-C domain"/>
    <property type="match status" value="1"/>
</dbReference>
<dbReference type="InterPro" id="IPR042235">
    <property type="entry name" value="ZP-C_dom"/>
</dbReference>
<dbReference type="Proteomes" id="UP001279410">
    <property type="component" value="Unassembled WGS sequence"/>
</dbReference>
<feature type="domain" description="ZP" evidence="16">
    <location>
        <begin position="70"/>
        <end position="330"/>
    </location>
</feature>
<evidence type="ECO:0000256" key="5">
    <source>
        <dbReference type="ARBA" id="ARBA00022525"/>
    </source>
</evidence>
<keyword evidence="4 14" id="KW-1003">Cell membrane</keyword>
<reference evidence="17" key="1">
    <citation type="submission" date="2022-08" db="EMBL/GenBank/DDBJ databases">
        <title>Genome sequencing of akame (Lates japonicus).</title>
        <authorList>
            <person name="Hashiguchi Y."/>
            <person name="Takahashi H."/>
        </authorList>
    </citation>
    <scope>NUCLEOTIDE SEQUENCE</scope>
    <source>
        <strain evidence="17">Kochi</strain>
    </source>
</reference>
<dbReference type="InterPro" id="IPR055356">
    <property type="entry name" value="ZP-N"/>
</dbReference>
<comment type="PTM">
    <text evidence="14">Proteolytically cleaved before the transmembrane segment to yield the secreted ectodomain incorporated in the zona pellucida.</text>
</comment>
<keyword evidence="6 14" id="KW-0272">Extracellular matrix</keyword>
<protein>
    <recommendedName>
        <fullName evidence="3 14">Zona pellucida sperm-binding protein 3</fullName>
    </recommendedName>
</protein>
<feature type="region of interest" description="Disordered" evidence="15">
    <location>
        <begin position="349"/>
        <end position="375"/>
    </location>
</feature>
<evidence type="ECO:0000256" key="6">
    <source>
        <dbReference type="ARBA" id="ARBA00022530"/>
    </source>
</evidence>
<evidence type="ECO:0000256" key="15">
    <source>
        <dbReference type="SAM" id="MobiDB-lite"/>
    </source>
</evidence>
<dbReference type="FunFam" id="2.60.40.4100:FF:000002">
    <property type="entry name" value="Zona pellucida sperm-binding protein 3"/>
    <property type="match status" value="1"/>
</dbReference>
<sequence>METLFLGVNLLIGLFLSGLCIRSSLAFPPAHHTQHALFHRPQLTQSHNSKHTAHKVPGEEREQVNTVRVTCHPDSLEIVIKADLFRVGAPVNSEELRLGVEHNDFCRATASSGDEYRIVVGLADCGTKHWMTEDSLVYTNLLIYSPVASPDGLIRMDEAVVPIECHYERKYSLSSSSITPTWIPFMSTQAAVETLEFDLRLMTNDWLYERSSNVFYLGESISIEASVRVGHHMGLKVFVSSCVATLDPDIYSVPKYIFVENGCLVDSQLPGSKSHFLPRIQDDKLHLVMDAFRFHNEDRGELYITCHLNAVPVNDAEAPNKACTLINGRWRSADGNDYLCGYCQSQNEVGQTHSKPSSHGKFGPRGFGKPDEPESLWRSGLRTNKVWEQEAKVGPLLVLPAKQKSGPLPVEDLPPVLSKISRPALYGSQWRSGMDNRRVDLEKGLLPDPPSTPDVVEEKEDDKSGADLKGEDAEDKAAAPLEKVAPEVPLKTKASALDSNTTAAPSTVVATTTTAQVKLDVTLVANATATEPDLSDKDDPKRK</sequence>
<evidence type="ECO:0000256" key="12">
    <source>
        <dbReference type="ARBA" id="ARBA00023157"/>
    </source>
</evidence>
<dbReference type="Pfam" id="PF23344">
    <property type="entry name" value="ZP-N"/>
    <property type="match status" value="1"/>
</dbReference>
<feature type="chain" id="PRO_5041779005" description="Zona pellucida sperm-binding protein 3" evidence="14">
    <location>
        <begin position="27"/>
        <end position="543"/>
    </location>
</feature>
<comment type="similarity">
    <text evidence="2 14">Belongs to the ZP domain family. ZPC subfamily.</text>
</comment>
<proteinExistence type="inferred from homology"/>
<evidence type="ECO:0000256" key="3">
    <source>
        <dbReference type="ARBA" id="ARBA00017980"/>
    </source>
</evidence>
<dbReference type="Gene3D" id="2.60.40.3210">
    <property type="entry name" value="Zona pellucida, ZP-N domain"/>
    <property type="match status" value="1"/>
</dbReference>
<comment type="domain">
    <text evidence="14">The ZP domain is involved in the polymerization of the ZP proteins to form the zona pellucida.</text>
</comment>
<keyword evidence="12 14" id="KW-1015">Disulfide bond</keyword>
<feature type="compositionally biased region" description="Basic and acidic residues" evidence="15">
    <location>
        <begin position="461"/>
        <end position="477"/>
    </location>
</feature>
<keyword evidence="5 14" id="KW-0964">Secreted</keyword>
<comment type="function">
    <text evidence="14">Component of the zona pellucida, an extracellular matrix surrounding oocytes which mediates sperm binding, induction of the acrosome reaction and prevents post-fertilization polyspermy. The zona pellucida is composed of 3 to 4 glycoproteins, ZP1, ZP2, ZP3, and ZP4. ZP3 is essential for sperm binding and zona matrix formation.</text>
</comment>
<keyword evidence="10" id="KW-1133">Transmembrane helix</keyword>
<comment type="caution">
    <text evidence="17">The sequence shown here is derived from an EMBL/GenBank/DDBJ whole genome shotgun (WGS) entry which is preliminary data.</text>
</comment>
<evidence type="ECO:0000259" key="16">
    <source>
        <dbReference type="PROSITE" id="PS51034"/>
    </source>
</evidence>
<dbReference type="GO" id="GO:0032190">
    <property type="term" value="F:acrosin binding"/>
    <property type="evidence" value="ECO:0007669"/>
    <property type="project" value="TreeGrafter"/>
</dbReference>
<dbReference type="PRINTS" id="PR00023">
    <property type="entry name" value="ZPELLUCIDA"/>
</dbReference>
<dbReference type="InterPro" id="IPR001507">
    <property type="entry name" value="ZP_dom"/>
</dbReference>
<dbReference type="Pfam" id="PF00100">
    <property type="entry name" value="Zona_pellucida"/>
    <property type="match status" value="1"/>
</dbReference>
<comment type="subcellular location">
    <subcellularLocation>
        <location evidence="1">Secreted</location>
        <location evidence="1">Extracellular space</location>
        <location evidence="1">Extracellular matrix</location>
    </subcellularLocation>
    <subcellularLocation>
        <location evidence="14">Zona pellucida</location>
    </subcellularLocation>
    <subcellularLocation>
        <location evidence="14">Cell membrane</location>
        <topology evidence="14">Single-pass type I membrane protein</topology>
    </subcellularLocation>
</comment>
<dbReference type="GO" id="GO:0035805">
    <property type="term" value="C:egg coat"/>
    <property type="evidence" value="ECO:0007669"/>
    <property type="project" value="UniProtKB-SubCell"/>
</dbReference>
<dbReference type="FunFam" id="2.60.40.3210:FF:000001">
    <property type="entry name" value="Zona pellucida sperm-binding protein 3"/>
    <property type="match status" value="1"/>
</dbReference>
<dbReference type="GO" id="GO:2000344">
    <property type="term" value="P:positive regulation of acrosome reaction"/>
    <property type="evidence" value="ECO:0007669"/>
    <property type="project" value="UniProtKB-UniRule"/>
</dbReference>
<feature type="region of interest" description="Disordered" evidence="15">
    <location>
        <begin position="441"/>
        <end position="507"/>
    </location>
</feature>
<dbReference type="InterPro" id="IPR055355">
    <property type="entry name" value="ZP-C"/>
</dbReference>
<dbReference type="PANTHER" id="PTHR11576:SF2">
    <property type="entry name" value="ZONA PELLUCIDA SPERM-BINDING PROTEIN 3"/>
    <property type="match status" value="1"/>
</dbReference>
<keyword evidence="8" id="KW-0812">Transmembrane</keyword>
<dbReference type="EMBL" id="BRZM01000097">
    <property type="protein sequence ID" value="GLD66741.1"/>
    <property type="molecule type" value="Genomic_DNA"/>
</dbReference>
<evidence type="ECO:0000313" key="17">
    <source>
        <dbReference type="EMBL" id="GLD66741.1"/>
    </source>
</evidence>
<dbReference type="GO" id="GO:0035804">
    <property type="term" value="F:structural constituent of egg coat"/>
    <property type="evidence" value="ECO:0007669"/>
    <property type="project" value="UniProtKB-UniRule"/>
</dbReference>
<dbReference type="GO" id="GO:0035803">
    <property type="term" value="P:egg coat formation"/>
    <property type="evidence" value="ECO:0007669"/>
    <property type="project" value="UniProtKB-UniRule"/>
</dbReference>
<evidence type="ECO:0000256" key="8">
    <source>
        <dbReference type="ARBA" id="ARBA00022692"/>
    </source>
</evidence>
<keyword evidence="13" id="KW-0325">Glycoprotein</keyword>
<keyword evidence="7 14" id="KW-0165">Cleavage on pair of basic residues</keyword>
<evidence type="ECO:0000256" key="14">
    <source>
        <dbReference type="RuleBase" id="RU367066"/>
    </source>
</evidence>
<evidence type="ECO:0000313" key="18">
    <source>
        <dbReference type="Proteomes" id="UP001279410"/>
    </source>
</evidence>
<feature type="signal peptide" evidence="14">
    <location>
        <begin position="1"/>
        <end position="26"/>
    </location>
</feature>
<dbReference type="GO" id="GO:0007339">
    <property type="term" value="P:binding of sperm to zona pellucida"/>
    <property type="evidence" value="ECO:0007669"/>
    <property type="project" value="UniProtKB-UniRule"/>
</dbReference>
<dbReference type="SMART" id="SM00241">
    <property type="entry name" value="ZP"/>
    <property type="match status" value="1"/>
</dbReference>
<name>A0AAD3N8F3_LATJO</name>
<organism evidence="17 18">
    <name type="scientific">Lates japonicus</name>
    <name type="common">Japanese lates</name>
    <dbReference type="NCBI Taxonomy" id="270547"/>
    <lineage>
        <taxon>Eukaryota</taxon>
        <taxon>Metazoa</taxon>
        <taxon>Chordata</taxon>
        <taxon>Craniata</taxon>
        <taxon>Vertebrata</taxon>
        <taxon>Euteleostomi</taxon>
        <taxon>Actinopterygii</taxon>
        <taxon>Neopterygii</taxon>
        <taxon>Teleostei</taxon>
        <taxon>Neoteleostei</taxon>
        <taxon>Acanthomorphata</taxon>
        <taxon>Carangaria</taxon>
        <taxon>Carangaria incertae sedis</taxon>
        <taxon>Centropomidae</taxon>
        <taxon>Lates</taxon>
    </lineage>
</organism>
<keyword evidence="9 14" id="KW-0732">Signal</keyword>
<evidence type="ECO:0000256" key="11">
    <source>
        <dbReference type="ARBA" id="ARBA00023136"/>
    </source>
</evidence>
<evidence type="ECO:0000256" key="1">
    <source>
        <dbReference type="ARBA" id="ARBA00004498"/>
    </source>
</evidence>
<dbReference type="InterPro" id="IPR048290">
    <property type="entry name" value="ZP_chr"/>
</dbReference>
<dbReference type="PROSITE" id="PS51034">
    <property type="entry name" value="ZP_2"/>
    <property type="match status" value="1"/>
</dbReference>
<evidence type="ECO:0000256" key="9">
    <source>
        <dbReference type="ARBA" id="ARBA00022729"/>
    </source>
</evidence>
<keyword evidence="18" id="KW-1185">Reference proteome</keyword>
<accession>A0AAD3N8F3</accession>
<dbReference type="PANTHER" id="PTHR11576">
    <property type="entry name" value="ZONA PELLUCIDA SPERM-BINDING PROTEIN 3"/>
    <property type="match status" value="1"/>
</dbReference>
<evidence type="ECO:0000256" key="7">
    <source>
        <dbReference type="ARBA" id="ARBA00022685"/>
    </source>
</evidence>
<dbReference type="GO" id="GO:0005886">
    <property type="term" value="C:plasma membrane"/>
    <property type="evidence" value="ECO:0007669"/>
    <property type="project" value="UniProtKB-SubCell"/>
</dbReference>
<evidence type="ECO:0000256" key="2">
    <source>
        <dbReference type="ARBA" id="ARBA00006735"/>
    </source>
</evidence>
<evidence type="ECO:0000256" key="4">
    <source>
        <dbReference type="ARBA" id="ARBA00022475"/>
    </source>
</evidence>